<protein>
    <submittedName>
        <fullName evidence="2">Uncharacterized protein</fullName>
    </submittedName>
</protein>
<feature type="non-terminal residue" evidence="2">
    <location>
        <position position="1"/>
    </location>
</feature>
<dbReference type="Proteomes" id="UP000001593">
    <property type="component" value="Unassembled WGS sequence"/>
</dbReference>
<dbReference type="SUPFAM" id="SSF48403">
    <property type="entry name" value="Ankyrin repeat"/>
    <property type="match status" value="1"/>
</dbReference>
<dbReference type="Gene3D" id="1.25.40.20">
    <property type="entry name" value="Ankyrin repeat-containing domain"/>
    <property type="match status" value="1"/>
</dbReference>
<dbReference type="InterPro" id="IPR053080">
    <property type="entry name" value="PP1_regulatory_subunit_27"/>
</dbReference>
<keyword evidence="1" id="KW-0040">ANK repeat</keyword>
<evidence type="ECO:0000313" key="2">
    <source>
        <dbReference type="EMBL" id="EDO36887.1"/>
    </source>
</evidence>
<dbReference type="OMA" id="DANIMDQ"/>
<sequence>KRISFSPNTLLISAVTDKSFSEAQEILANNDIDVNQQTPSGQSLLHIAAGNADLKCTRLLLEYGADANIMDQDGWGPLHSAIRRGNWKCAILLIESGAD</sequence>
<organism evidence="2 3">
    <name type="scientific">Nematostella vectensis</name>
    <name type="common">Starlet sea anemone</name>
    <dbReference type="NCBI Taxonomy" id="45351"/>
    <lineage>
        <taxon>Eukaryota</taxon>
        <taxon>Metazoa</taxon>
        <taxon>Cnidaria</taxon>
        <taxon>Anthozoa</taxon>
        <taxon>Hexacorallia</taxon>
        <taxon>Actiniaria</taxon>
        <taxon>Edwardsiidae</taxon>
        <taxon>Nematostella</taxon>
    </lineage>
</organism>
<name>A7SHG2_NEMVE</name>
<reference evidence="2 3" key="1">
    <citation type="journal article" date="2007" name="Science">
        <title>Sea anemone genome reveals ancestral eumetazoan gene repertoire and genomic organization.</title>
        <authorList>
            <person name="Putnam N.H."/>
            <person name="Srivastava M."/>
            <person name="Hellsten U."/>
            <person name="Dirks B."/>
            <person name="Chapman J."/>
            <person name="Salamov A."/>
            <person name="Terry A."/>
            <person name="Shapiro H."/>
            <person name="Lindquist E."/>
            <person name="Kapitonov V.V."/>
            <person name="Jurka J."/>
            <person name="Genikhovich G."/>
            <person name="Grigoriev I.V."/>
            <person name="Lucas S.M."/>
            <person name="Steele R.E."/>
            <person name="Finnerty J.R."/>
            <person name="Technau U."/>
            <person name="Martindale M.Q."/>
            <person name="Rokhsar D.S."/>
        </authorList>
    </citation>
    <scope>NUCLEOTIDE SEQUENCE [LARGE SCALE GENOMIC DNA]</scope>
    <source>
        <strain evidence="3">CH2 X CH6</strain>
    </source>
</reference>
<dbReference type="EMBL" id="DS469659">
    <property type="protein sequence ID" value="EDO36887.1"/>
    <property type="molecule type" value="Genomic_DNA"/>
</dbReference>
<dbReference type="PANTHER" id="PTHR46899:SF3">
    <property type="entry name" value="PROTEIN PHOSPHATASE 1 REGULATORY SUBUNIT 27"/>
    <property type="match status" value="1"/>
</dbReference>
<dbReference type="InterPro" id="IPR002110">
    <property type="entry name" value="Ankyrin_rpt"/>
</dbReference>
<dbReference type="PhylomeDB" id="A7SHG2"/>
<evidence type="ECO:0000313" key="3">
    <source>
        <dbReference type="Proteomes" id="UP000001593"/>
    </source>
</evidence>
<dbReference type="AlphaFoldDB" id="A7SHG2"/>
<dbReference type="InterPro" id="IPR036770">
    <property type="entry name" value="Ankyrin_rpt-contain_sf"/>
</dbReference>
<feature type="repeat" description="ANK" evidence="1">
    <location>
        <begin position="73"/>
        <end position="99"/>
    </location>
</feature>
<dbReference type="PROSITE" id="PS50297">
    <property type="entry name" value="ANK_REP_REGION"/>
    <property type="match status" value="2"/>
</dbReference>
<accession>A7SHG2</accession>
<feature type="repeat" description="ANK" evidence="1">
    <location>
        <begin position="40"/>
        <end position="72"/>
    </location>
</feature>
<dbReference type="HOGENOM" id="CLU_000134_45_7_1"/>
<dbReference type="PANTHER" id="PTHR46899">
    <property type="entry name" value="PROTEIN PHOSPHATASE 1 REGULATORY SUBUNIT 27"/>
    <property type="match status" value="1"/>
</dbReference>
<dbReference type="Pfam" id="PF12796">
    <property type="entry name" value="Ank_2"/>
    <property type="match status" value="1"/>
</dbReference>
<dbReference type="eggNOG" id="KOG0512">
    <property type="taxonomic scope" value="Eukaryota"/>
</dbReference>
<dbReference type="PROSITE" id="PS50088">
    <property type="entry name" value="ANK_REPEAT"/>
    <property type="match status" value="2"/>
</dbReference>
<evidence type="ECO:0000256" key="1">
    <source>
        <dbReference type="PROSITE-ProRule" id="PRU00023"/>
    </source>
</evidence>
<proteinExistence type="predicted"/>
<gene>
    <name evidence="2" type="ORF">NEMVEDRAFT_v1g118387</name>
</gene>
<dbReference type="SMART" id="SM00248">
    <property type="entry name" value="ANK"/>
    <property type="match status" value="2"/>
</dbReference>
<feature type="non-terminal residue" evidence="2">
    <location>
        <position position="99"/>
    </location>
</feature>
<dbReference type="InParanoid" id="A7SHG2"/>
<keyword evidence="3" id="KW-1185">Reference proteome</keyword>